<dbReference type="AlphaFoldDB" id="A0A6H5HCC9"/>
<protein>
    <submittedName>
        <fullName evidence="2">Uncharacterized protein</fullName>
    </submittedName>
</protein>
<evidence type="ECO:0000313" key="2">
    <source>
        <dbReference type="EMBL" id="CAB0014221.1"/>
    </source>
</evidence>
<keyword evidence="3" id="KW-1185">Reference proteome</keyword>
<gene>
    <name evidence="1" type="ORF">NTEN_LOCUS17887</name>
    <name evidence="2" type="ORF">NTEN_LOCUS18677</name>
</gene>
<feature type="non-terminal residue" evidence="2">
    <location>
        <position position="51"/>
    </location>
</feature>
<dbReference type="Proteomes" id="UP000479000">
    <property type="component" value="Unassembled WGS sequence"/>
</dbReference>
<proteinExistence type="predicted"/>
<dbReference type="EMBL" id="CADCXU010026436">
    <property type="protein sequence ID" value="CAB0013276.1"/>
    <property type="molecule type" value="Genomic_DNA"/>
</dbReference>
<evidence type="ECO:0000313" key="3">
    <source>
        <dbReference type="Proteomes" id="UP000479000"/>
    </source>
</evidence>
<accession>A0A6H5HCC9</accession>
<organism evidence="2 3">
    <name type="scientific">Nesidiocoris tenuis</name>
    <dbReference type="NCBI Taxonomy" id="355587"/>
    <lineage>
        <taxon>Eukaryota</taxon>
        <taxon>Metazoa</taxon>
        <taxon>Ecdysozoa</taxon>
        <taxon>Arthropoda</taxon>
        <taxon>Hexapoda</taxon>
        <taxon>Insecta</taxon>
        <taxon>Pterygota</taxon>
        <taxon>Neoptera</taxon>
        <taxon>Paraneoptera</taxon>
        <taxon>Hemiptera</taxon>
        <taxon>Heteroptera</taxon>
        <taxon>Panheteroptera</taxon>
        <taxon>Cimicomorpha</taxon>
        <taxon>Miridae</taxon>
        <taxon>Dicyphina</taxon>
        <taxon>Nesidiocoris</taxon>
    </lineage>
</organism>
<reference evidence="2 3" key="1">
    <citation type="submission" date="2020-02" db="EMBL/GenBank/DDBJ databases">
        <authorList>
            <person name="Ferguson B K."/>
        </authorList>
    </citation>
    <scope>NUCLEOTIDE SEQUENCE [LARGE SCALE GENOMIC DNA]</scope>
</reference>
<evidence type="ECO:0000313" key="1">
    <source>
        <dbReference type="EMBL" id="CAB0013276.1"/>
    </source>
</evidence>
<name>A0A6H5HCC9_9HEMI</name>
<sequence length="51" mass="5747">MTITRFDGSAETVNSDWLCLAKNLGLDDESDSLTNLDPSVFQAEFDYLFLK</sequence>
<dbReference type="EMBL" id="CADCXU010027514">
    <property type="protein sequence ID" value="CAB0014221.1"/>
    <property type="molecule type" value="Genomic_DNA"/>
</dbReference>